<name>A0A974KXA6_STAHO</name>
<evidence type="ECO:0000313" key="2">
    <source>
        <dbReference type="EMBL" id="PTK30565.1"/>
    </source>
</evidence>
<comment type="caution">
    <text evidence="2">The sequence shown here is derived from an EMBL/GenBank/DDBJ whole genome shotgun (WGS) entry which is preliminary data.</text>
</comment>
<dbReference type="GO" id="GO:0003871">
    <property type="term" value="F:5-methyltetrahydropteroyltriglutamate-homocysteine S-methyltransferase activity"/>
    <property type="evidence" value="ECO:0007669"/>
    <property type="project" value="UniProtKB-EC"/>
</dbReference>
<dbReference type="CDD" id="cd03311">
    <property type="entry name" value="CIMS_C_terminal_like"/>
    <property type="match status" value="1"/>
</dbReference>
<protein>
    <submittedName>
        <fullName evidence="2">5-methyltetrahydropteroyltriglutamate--homocysteine methyltransferase</fullName>
        <ecNumber evidence="2">2.1.1.14</ecNumber>
    </submittedName>
</protein>
<sequence length="367" mass="42388">MTVRPFRADHVGSLLRPKRLKEARFKFNNNELSLDELTRIEDEEIERIIEKQIEIGLHSITDGEFRRSWWHFDFLENINGVEGYTPDHGLEFEGVETRAHNVRIVDKVSFNPNHPHFEHFKFLYKKVAGRATAKVSIPSPNQLFHPNILNKTIYPNIEDFANDIAKVYHETLQAFYDLGARYIQLDDVYWAGLTDGTQKVRGRQRSEDEKLKARDLAYKVINKAIEGLPNDLILTTHICRGNYKSTWAISGGYEAIAPYLFKENLNGFFLEYDDERSGDFEPLRFFNDNAYAVLGLITSKTGELENKETIKKRIKEAEQYVNIDHICISPQCGFASTEEGNALTEQEQWNKLAYVVELANELFGTAE</sequence>
<dbReference type="GO" id="GO:0032259">
    <property type="term" value="P:methylation"/>
    <property type="evidence" value="ECO:0007669"/>
    <property type="project" value="UniProtKB-KW"/>
</dbReference>
<dbReference type="RefSeq" id="WP_107622428.1">
    <property type="nucleotide sequence ID" value="NZ_JAHCPX010000004.1"/>
</dbReference>
<dbReference type="NCBIfam" id="NF005085">
    <property type="entry name" value="PRK06520.1"/>
    <property type="match status" value="1"/>
</dbReference>
<feature type="domain" description="Cobalamin-independent methionine synthase MetE C-terminal/archaeal" evidence="1">
    <location>
        <begin position="11"/>
        <end position="343"/>
    </location>
</feature>
<dbReference type="EC" id="2.1.1.14" evidence="2"/>
<dbReference type="SUPFAM" id="SSF51726">
    <property type="entry name" value="UROD/MetE-like"/>
    <property type="match status" value="1"/>
</dbReference>
<dbReference type="Gene3D" id="3.20.20.210">
    <property type="match status" value="1"/>
</dbReference>
<reference evidence="2 3" key="1">
    <citation type="journal article" date="2016" name="Front. Microbiol.">
        <title>Comprehensive Phylogenetic Analysis of Bovine Non-aureus Staphylococci Species Based on Whole-Genome Sequencing.</title>
        <authorList>
            <person name="Naushad S."/>
            <person name="Barkema H.W."/>
            <person name="Luby C."/>
            <person name="Condas L.A."/>
            <person name="Nobrega D.B."/>
            <person name="Carson D.A."/>
            <person name="De Buck J."/>
        </authorList>
    </citation>
    <scope>NUCLEOTIDE SEQUENCE [LARGE SCALE GENOMIC DNA]</scope>
    <source>
        <strain evidence="2 3">SNUC 5336</strain>
    </source>
</reference>
<dbReference type="PANTHER" id="PTHR43844">
    <property type="entry name" value="METHIONINE SYNTHASE"/>
    <property type="match status" value="1"/>
</dbReference>
<dbReference type="PANTHER" id="PTHR43844:SF1">
    <property type="entry name" value="METHIONINE SYNTHASE"/>
    <property type="match status" value="1"/>
</dbReference>
<dbReference type="EMBL" id="PZHX01000012">
    <property type="protein sequence ID" value="PTK30565.1"/>
    <property type="molecule type" value="Genomic_DNA"/>
</dbReference>
<dbReference type="GO" id="GO:0008270">
    <property type="term" value="F:zinc ion binding"/>
    <property type="evidence" value="ECO:0007669"/>
    <property type="project" value="InterPro"/>
</dbReference>
<dbReference type="InterPro" id="IPR038071">
    <property type="entry name" value="UROD/MetE-like_sf"/>
</dbReference>
<dbReference type="Proteomes" id="UP000241540">
    <property type="component" value="Unassembled WGS sequence"/>
</dbReference>
<gene>
    <name evidence="2" type="ORF">BUZ51_07100</name>
</gene>
<organism evidence="2 3">
    <name type="scientific">Staphylococcus hominis</name>
    <dbReference type="NCBI Taxonomy" id="1290"/>
    <lineage>
        <taxon>Bacteria</taxon>
        <taxon>Bacillati</taxon>
        <taxon>Bacillota</taxon>
        <taxon>Bacilli</taxon>
        <taxon>Bacillales</taxon>
        <taxon>Staphylococcaceae</taxon>
        <taxon>Staphylococcus</taxon>
    </lineage>
</organism>
<proteinExistence type="predicted"/>
<keyword evidence="2" id="KW-0808">Transferase</keyword>
<evidence type="ECO:0000313" key="3">
    <source>
        <dbReference type="Proteomes" id="UP000241540"/>
    </source>
</evidence>
<dbReference type="GO" id="GO:0009086">
    <property type="term" value="P:methionine biosynthetic process"/>
    <property type="evidence" value="ECO:0007669"/>
    <property type="project" value="InterPro"/>
</dbReference>
<evidence type="ECO:0000259" key="1">
    <source>
        <dbReference type="Pfam" id="PF01717"/>
    </source>
</evidence>
<keyword evidence="2" id="KW-0489">Methyltransferase</keyword>
<accession>A0A974KXA6</accession>
<dbReference type="InterPro" id="IPR002629">
    <property type="entry name" value="Met_Synth_C/arc"/>
</dbReference>
<dbReference type="AlphaFoldDB" id="A0A974KXA6"/>
<dbReference type="Pfam" id="PF01717">
    <property type="entry name" value="Meth_synt_2"/>
    <property type="match status" value="1"/>
</dbReference>